<accession>A0AAD8B982</accession>
<dbReference type="Proteomes" id="UP001233172">
    <property type="component" value="Unassembled WGS sequence"/>
</dbReference>
<evidence type="ECO:0000256" key="2">
    <source>
        <dbReference type="ARBA" id="ARBA00022692"/>
    </source>
</evidence>
<dbReference type="PROSITE" id="PS50262">
    <property type="entry name" value="G_PROTEIN_RECEP_F1_2"/>
    <property type="match status" value="1"/>
</dbReference>
<feature type="transmembrane region" description="Helical" evidence="5">
    <location>
        <begin position="60"/>
        <end position="81"/>
    </location>
</feature>
<dbReference type="SUPFAM" id="SSF81321">
    <property type="entry name" value="Family A G protein-coupled receptor-like"/>
    <property type="match status" value="1"/>
</dbReference>
<keyword evidence="2 5" id="KW-0812">Transmembrane</keyword>
<dbReference type="AlphaFoldDB" id="A0AAD8B982"/>
<feature type="transmembrane region" description="Helical" evidence="5">
    <location>
        <begin position="28"/>
        <end position="48"/>
    </location>
</feature>
<feature type="transmembrane region" description="Helical" evidence="5">
    <location>
        <begin position="250"/>
        <end position="277"/>
    </location>
</feature>
<evidence type="ECO:0000256" key="3">
    <source>
        <dbReference type="ARBA" id="ARBA00022989"/>
    </source>
</evidence>
<dbReference type="InterPro" id="IPR052954">
    <property type="entry name" value="GPCR-Ligand_Int"/>
</dbReference>
<sequence length="336" mass="38357">MALRHNETLSPWDISDETRELFQLINGIYLATIISILGIFGNMINILVFHRQGLRSPINISFMMLALSDLCSLLTLLWYNICGNSSVIHSDSVFFFPEVKHLTAGFPHGCFSRISAWVTVFILTERCVCLAFPLKVKNIVTPKRTVIMIGVVYLVMIKSLVPIYYTKYLDWKWYPELNESRIGMVMLEGSQQLDGVSSSLYSSYMISAFLAVTAMTFLLLLLYKSQTQWRLDNVKGTKFKEKMAGRDGTIVKIVLVEGFLFTVTYSASALVLLINILEPEFSYIGRLSNLYFATFSVSFLLDDINSSLHTVLYFKMSSNFRAAFFDLFDIRRVLKN</sequence>
<dbReference type="GO" id="GO:0008528">
    <property type="term" value="F:G protein-coupled peptide receptor activity"/>
    <property type="evidence" value="ECO:0007669"/>
    <property type="project" value="InterPro"/>
</dbReference>
<keyword evidence="3 5" id="KW-1133">Transmembrane helix</keyword>
<reference evidence="7" key="1">
    <citation type="journal article" date="2023" name="PLoS Negl. Trop. Dis.">
        <title>A genome sequence for Biomphalaria pfeifferi, the major vector snail for the human-infecting parasite Schistosoma mansoni.</title>
        <authorList>
            <person name="Bu L."/>
            <person name="Lu L."/>
            <person name="Laidemitt M.R."/>
            <person name="Zhang S.M."/>
            <person name="Mutuku M."/>
            <person name="Mkoji G."/>
            <person name="Steinauer M."/>
            <person name="Loker E.S."/>
        </authorList>
    </citation>
    <scope>NUCLEOTIDE SEQUENCE</scope>
    <source>
        <strain evidence="7">KasaAsao</strain>
    </source>
</reference>
<dbReference type="EMBL" id="JASAOG010000115">
    <property type="protein sequence ID" value="KAK0050323.1"/>
    <property type="molecule type" value="Genomic_DNA"/>
</dbReference>
<keyword evidence="7" id="KW-0675">Receptor</keyword>
<evidence type="ECO:0000313" key="7">
    <source>
        <dbReference type="EMBL" id="KAK0050323.1"/>
    </source>
</evidence>
<evidence type="ECO:0000313" key="8">
    <source>
        <dbReference type="Proteomes" id="UP001233172"/>
    </source>
</evidence>
<feature type="transmembrane region" description="Helical" evidence="5">
    <location>
        <begin position="146"/>
        <end position="165"/>
    </location>
</feature>
<dbReference type="InterPro" id="IPR017452">
    <property type="entry name" value="GPCR_Rhodpsn_7TM"/>
</dbReference>
<evidence type="ECO:0000259" key="6">
    <source>
        <dbReference type="PROSITE" id="PS50262"/>
    </source>
</evidence>
<protein>
    <submittedName>
        <fullName evidence="7">fMet-Leu-Phe receptor</fullName>
    </submittedName>
</protein>
<dbReference type="Gene3D" id="1.20.1070.10">
    <property type="entry name" value="Rhodopsin 7-helix transmembrane proteins"/>
    <property type="match status" value="1"/>
</dbReference>
<dbReference type="GO" id="GO:0016020">
    <property type="term" value="C:membrane"/>
    <property type="evidence" value="ECO:0007669"/>
    <property type="project" value="UniProtKB-SubCell"/>
</dbReference>
<keyword evidence="8" id="KW-1185">Reference proteome</keyword>
<dbReference type="InterPro" id="IPR000276">
    <property type="entry name" value="GPCR_Rhodpsn"/>
</dbReference>
<feature type="domain" description="G-protein coupled receptors family 1 profile" evidence="6">
    <location>
        <begin position="41"/>
        <end position="313"/>
    </location>
</feature>
<feature type="transmembrane region" description="Helical" evidence="5">
    <location>
        <begin position="201"/>
        <end position="223"/>
    </location>
</feature>
<evidence type="ECO:0000256" key="4">
    <source>
        <dbReference type="ARBA" id="ARBA00023136"/>
    </source>
</evidence>
<organism evidence="7 8">
    <name type="scientific">Biomphalaria pfeifferi</name>
    <name type="common">Bloodfluke planorb</name>
    <name type="synonym">Freshwater snail</name>
    <dbReference type="NCBI Taxonomy" id="112525"/>
    <lineage>
        <taxon>Eukaryota</taxon>
        <taxon>Metazoa</taxon>
        <taxon>Spiralia</taxon>
        <taxon>Lophotrochozoa</taxon>
        <taxon>Mollusca</taxon>
        <taxon>Gastropoda</taxon>
        <taxon>Heterobranchia</taxon>
        <taxon>Euthyneura</taxon>
        <taxon>Panpulmonata</taxon>
        <taxon>Hygrophila</taxon>
        <taxon>Lymnaeoidea</taxon>
        <taxon>Planorbidae</taxon>
        <taxon>Biomphalaria</taxon>
    </lineage>
</organism>
<keyword evidence="4 5" id="KW-0472">Membrane</keyword>
<dbReference type="PANTHER" id="PTHR46641:SF2">
    <property type="entry name" value="FMRFAMIDE RECEPTOR"/>
    <property type="match status" value="1"/>
</dbReference>
<evidence type="ECO:0000256" key="1">
    <source>
        <dbReference type="ARBA" id="ARBA00004370"/>
    </source>
</evidence>
<dbReference type="Pfam" id="PF10324">
    <property type="entry name" value="7TM_GPCR_Srw"/>
    <property type="match status" value="1"/>
</dbReference>
<dbReference type="PRINTS" id="PR00237">
    <property type="entry name" value="GPCRRHODOPSN"/>
</dbReference>
<name>A0AAD8B982_BIOPF</name>
<comment type="subcellular location">
    <subcellularLocation>
        <location evidence="1">Membrane</location>
    </subcellularLocation>
</comment>
<evidence type="ECO:0000256" key="5">
    <source>
        <dbReference type="SAM" id="Phobius"/>
    </source>
</evidence>
<comment type="caution">
    <text evidence="7">The sequence shown here is derived from an EMBL/GenBank/DDBJ whole genome shotgun (WGS) entry which is preliminary data.</text>
</comment>
<dbReference type="PANTHER" id="PTHR46641">
    <property type="entry name" value="FMRFAMIDE RECEPTOR-RELATED"/>
    <property type="match status" value="1"/>
</dbReference>
<feature type="transmembrane region" description="Helical" evidence="5">
    <location>
        <begin position="283"/>
        <end position="301"/>
    </location>
</feature>
<proteinExistence type="predicted"/>
<dbReference type="InterPro" id="IPR019427">
    <property type="entry name" value="7TM_GPCR_serpentine_rcpt_Srw"/>
</dbReference>
<reference evidence="7" key="2">
    <citation type="submission" date="2023-04" db="EMBL/GenBank/DDBJ databases">
        <authorList>
            <person name="Bu L."/>
            <person name="Lu L."/>
            <person name="Laidemitt M.R."/>
            <person name="Zhang S.M."/>
            <person name="Mutuku M."/>
            <person name="Mkoji G."/>
            <person name="Steinauer M."/>
            <person name="Loker E.S."/>
        </authorList>
    </citation>
    <scope>NUCLEOTIDE SEQUENCE</scope>
    <source>
        <strain evidence="7">KasaAsao</strain>
        <tissue evidence="7">Whole Snail</tissue>
    </source>
</reference>
<gene>
    <name evidence="7" type="ORF">Bpfe_020207</name>
</gene>